<feature type="region of interest" description="Disordered" evidence="1">
    <location>
        <begin position="1"/>
        <end position="29"/>
    </location>
</feature>
<reference evidence="2 3" key="1">
    <citation type="journal article" date="2023" name="bioRxiv">
        <title>Conserved and derived expression patterns and positive selection on dental genes reveal complex evolutionary context of ever-growing rodent molars.</title>
        <authorList>
            <person name="Calamari Z.T."/>
            <person name="Song A."/>
            <person name="Cohen E."/>
            <person name="Akter M."/>
            <person name="Roy R.D."/>
            <person name="Hallikas O."/>
            <person name="Christensen M.M."/>
            <person name="Li P."/>
            <person name="Marangoni P."/>
            <person name="Jernvall J."/>
            <person name="Klein O.D."/>
        </authorList>
    </citation>
    <scope>NUCLEOTIDE SEQUENCE [LARGE SCALE GENOMIC DNA]</scope>
    <source>
        <strain evidence="2">V071</strain>
    </source>
</reference>
<evidence type="ECO:0000313" key="2">
    <source>
        <dbReference type="EMBL" id="KAK7820813.1"/>
    </source>
</evidence>
<evidence type="ECO:0000313" key="3">
    <source>
        <dbReference type="Proteomes" id="UP001488838"/>
    </source>
</evidence>
<dbReference type="AlphaFoldDB" id="A0AAW0J2Q4"/>
<organism evidence="2 3">
    <name type="scientific">Myodes glareolus</name>
    <name type="common">Bank vole</name>
    <name type="synonym">Clethrionomys glareolus</name>
    <dbReference type="NCBI Taxonomy" id="447135"/>
    <lineage>
        <taxon>Eukaryota</taxon>
        <taxon>Metazoa</taxon>
        <taxon>Chordata</taxon>
        <taxon>Craniata</taxon>
        <taxon>Vertebrata</taxon>
        <taxon>Euteleostomi</taxon>
        <taxon>Mammalia</taxon>
        <taxon>Eutheria</taxon>
        <taxon>Euarchontoglires</taxon>
        <taxon>Glires</taxon>
        <taxon>Rodentia</taxon>
        <taxon>Myomorpha</taxon>
        <taxon>Muroidea</taxon>
        <taxon>Cricetidae</taxon>
        <taxon>Arvicolinae</taxon>
        <taxon>Myodes</taxon>
    </lineage>
</organism>
<accession>A0AAW0J2Q4</accession>
<protein>
    <submittedName>
        <fullName evidence="2">Uncharacterized protein</fullName>
    </submittedName>
</protein>
<name>A0AAW0J2Q4_MYOGA</name>
<keyword evidence="3" id="KW-1185">Reference proteome</keyword>
<gene>
    <name evidence="2" type="ORF">U0070_024771</name>
</gene>
<evidence type="ECO:0000256" key="1">
    <source>
        <dbReference type="SAM" id="MobiDB-lite"/>
    </source>
</evidence>
<proteinExistence type="predicted"/>
<dbReference type="Proteomes" id="UP001488838">
    <property type="component" value="Unassembled WGS sequence"/>
</dbReference>
<sequence length="75" mass="8322">MREVSSCRRPKSTNDLRTPAVGRLPMNTQASSQAPALLCLEQVYAPGFKYLDLQPVPTISSPTLPLPQLGLQWER</sequence>
<comment type="caution">
    <text evidence="2">The sequence shown here is derived from an EMBL/GenBank/DDBJ whole genome shotgun (WGS) entry which is preliminary data.</text>
</comment>
<dbReference type="EMBL" id="JBBHLL010000069">
    <property type="protein sequence ID" value="KAK7820813.1"/>
    <property type="molecule type" value="Genomic_DNA"/>
</dbReference>